<accession>A0A8S5RGF2</accession>
<sequence length="58" mass="6417">MITDAMRERIFGNETVMKRVDLVTLSLILKAIDEVLEEGERNADESVSDISAGSGYDL</sequence>
<evidence type="ECO:0000313" key="2">
    <source>
        <dbReference type="EMBL" id="DAE30149.1"/>
    </source>
</evidence>
<proteinExistence type="predicted"/>
<reference evidence="2" key="1">
    <citation type="journal article" date="2021" name="Proc. Natl. Acad. Sci. U.S.A.">
        <title>A Catalog of Tens of Thousands of Viruses from Human Metagenomes Reveals Hidden Associations with Chronic Diseases.</title>
        <authorList>
            <person name="Tisza M.J."/>
            <person name="Buck C.B."/>
        </authorList>
    </citation>
    <scope>NUCLEOTIDE SEQUENCE</scope>
    <source>
        <strain evidence="2">CtQmo6</strain>
    </source>
</reference>
<name>A0A8S5RGF2_9VIRU</name>
<keyword evidence="2" id="KW-0489">Methyltransferase</keyword>
<dbReference type="GO" id="GO:0032259">
    <property type="term" value="P:methylation"/>
    <property type="evidence" value="ECO:0007669"/>
    <property type="project" value="UniProtKB-KW"/>
</dbReference>
<dbReference type="GO" id="GO:0008168">
    <property type="term" value="F:methyltransferase activity"/>
    <property type="evidence" value="ECO:0007669"/>
    <property type="project" value="UniProtKB-KW"/>
</dbReference>
<organism evidence="2">
    <name type="scientific">virus sp. ctQmo6</name>
    <dbReference type="NCBI Taxonomy" id="2827990"/>
    <lineage>
        <taxon>Viruses</taxon>
    </lineage>
</organism>
<protein>
    <submittedName>
        <fullName evidence="2">Type 11 methyltransferase GENOMICS, TRANSFERASE, PSI-2, Protein.5A</fullName>
    </submittedName>
</protein>
<dbReference type="EMBL" id="BK059102">
    <property type="protein sequence ID" value="DAE30149.1"/>
    <property type="molecule type" value="Genomic_DNA"/>
</dbReference>
<feature type="region of interest" description="Disordered" evidence="1">
    <location>
        <begin position="39"/>
        <end position="58"/>
    </location>
</feature>
<keyword evidence="2" id="KW-0808">Transferase</keyword>
<evidence type="ECO:0000256" key="1">
    <source>
        <dbReference type="SAM" id="MobiDB-lite"/>
    </source>
</evidence>